<sequence length="62" mass="7348">MFFELETKLDGYDKVRHAQIKIDDLMSASTKTSRYVYKQVAFNFKINPLISDLHDCSYGEYY</sequence>
<dbReference type="Proteomes" id="UP000321922">
    <property type="component" value="Unassembled WGS sequence"/>
</dbReference>
<dbReference type="EMBL" id="BJXJ01000036">
    <property type="protein sequence ID" value="GEM76946.1"/>
    <property type="molecule type" value="Genomic_DNA"/>
</dbReference>
<proteinExistence type="predicted"/>
<dbReference type="OrthoDB" id="5878041at2"/>
<gene>
    <name evidence="1" type="ORF">VSA01S_30580</name>
</gene>
<comment type="caution">
    <text evidence="1">The sequence shown here is derived from an EMBL/GenBank/DDBJ whole genome shotgun (WGS) entry which is preliminary data.</text>
</comment>
<keyword evidence="2" id="KW-1185">Reference proteome</keyword>
<dbReference type="AlphaFoldDB" id="A0A511QIK5"/>
<reference evidence="1 2" key="1">
    <citation type="submission" date="2019-07" db="EMBL/GenBank/DDBJ databases">
        <title>Whole genome shotgun sequence of Vibrio sagamiensis NBRC 104589.</title>
        <authorList>
            <person name="Hosoyama A."/>
            <person name="Uohara A."/>
            <person name="Ohji S."/>
            <person name="Ichikawa N."/>
        </authorList>
    </citation>
    <scope>NUCLEOTIDE SEQUENCE [LARGE SCALE GENOMIC DNA]</scope>
    <source>
        <strain evidence="1 2">NBRC 104589</strain>
    </source>
</reference>
<protein>
    <submittedName>
        <fullName evidence="1">Uncharacterized protein</fullName>
    </submittedName>
</protein>
<name>A0A511QIK5_9VIBR</name>
<accession>A0A511QIK5</accession>
<evidence type="ECO:0000313" key="2">
    <source>
        <dbReference type="Proteomes" id="UP000321922"/>
    </source>
</evidence>
<evidence type="ECO:0000313" key="1">
    <source>
        <dbReference type="EMBL" id="GEM76946.1"/>
    </source>
</evidence>
<organism evidence="1 2">
    <name type="scientific">Vibrio sagamiensis NBRC 104589</name>
    <dbReference type="NCBI Taxonomy" id="1219064"/>
    <lineage>
        <taxon>Bacteria</taxon>
        <taxon>Pseudomonadati</taxon>
        <taxon>Pseudomonadota</taxon>
        <taxon>Gammaproteobacteria</taxon>
        <taxon>Vibrionales</taxon>
        <taxon>Vibrionaceae</taxon>
        <taxon>Vibrio</taxon>
    </lineage>
</organism>